<dbReference type="SUPFAM" id="SSF51182">
    <property type="entry name" value="RmlC-like cupins"/>
    <property type="match status" value="1"/>
</dbReference>
<name>A0A1B2EJM9_9HYPH</name>
<dbReference type="CDD" id="cd02238">
    <property type="entry name" value="cupin_KdgF"/>
    <property type="match status" value="1"/>
</dbReference>
<dbReference type="Gene3D" id="2.60.120.10">
    <property type="entry name" value="Jelly Rolls"/>
    <property type="match status" value="1"/>
</dbReference>
<reference evidence="2" key="1">
    <citation type="submission" date="2016-07" db="EMBL/GenBank/DDBJ databases">
        <title>Microvirga ossetica sp. nov. a new species of rhizobia isolated from root nodules of the legume species Vicia alpestris Steven originated from North Ossetia region in the Caucasus.</title>
        <authorList>
            <person name="Safronova V.I."/>
            <person name="Kuznetsova I.G."/>
            <person name="Sazanova A.L."/>
            <person name="Belimov A."/>
            <person name="Andronov E."/>
            <person name="Osledkin Y.S."/>
            <person name="Onishchuk O.P."/>
            <person name="Kurchak O.N."/>
            <person name="Shaposhnikov A.I."/>
            <person name="Willems A."/>
            <person name="Tikhonovich I.A."/>
        </authorList>
    </citation>
    <scope>NUCLEOTIDE SEQUENCE [LARGE SCALE GENOMIC DNA]</scope>
    <source>
        <strain evidence="2">V5/3M</strain>
    </source>
</reference>
<feature type="domain" description="Cupin type-2" evidence="1">
    <location>
        <begin position="38"/>
        <end position="103"/>
    </location>
</feature>
<dbReference type="InterPro" id="IPR014710">
    <property type="entry name" value="RmlC-like_jellyroll"/>
</dbReference>
<dbReference type="Pfam" id="PF07883">
    <property type="entry name" value="Cupin_2"/>
    <property type="match status" value="1"/>
</dbReference>
<organism evidence="2">
    <name type="scientific">Microvirga ossetica</name>
    <dbReference type="NCBI Taxonomy" id="1882682"/>
    <lineage>
        <taxon>Bacteria</taxon>
        <taxon>Pseudomonadati</taxon>
        <taxon>Pseudomonadota</taxon>
        <taxon>Alphaproteobacteria</taxon>
        <taxon>Hyphomicrobiales</taxon>
        <taxon>Methylobacteriaceae</taxon>
        <taxon>Microvirga</taxon>
    </lineage>
</organism>
<evidence type="ECO:0000313" key="2">
    <source>
        <dbReference type="EMBL" id="ANY80176.1"/>
    </source>
</evidence>
<dbReference type="InterPro" id="IPR052535">
    <property type="entry name" value="Bacilysin_H2HPP_isomerase"/>
</dbReference>
<proteinExistence type="predicted"/>
<dbReference type="InterPro" id="IPR013096">
    <property type="entry name" value="Cupin_2"/>
</dbReference>
<sequence length="116" mass="12701">MNRINQPFAFDGNLEWEPAGEGIRRKILTYNAEVMMVRVAFEKGAVGAAHSHPHIQCSLIEQGVFDITIAGRTERLKQGDSFLVPPSAIHGAVAVEAGVLLDVFTPMREDFVGLKP</sequence>
<dbReference type="InterPro" id="IPR011051">
    <property type="entry name" value="RmlC_Cupin_sf"/>
</dbReference>
<protein>
    <submittedName>
        <fullName evidence="2">Cupin</fullName>
    </submittedName>
</protein>
<dbReference type="EMBL" id="CP016616">
    <property type="protein sequence ID" value="ANY80176.1"/>
    <property type="molecule type" value="Genomic_DNA"/>
</dbReference>
<dbReference type="AlphaFoldDB" id="A0A1B2EJM9"/>
<accession>A0A1B2EJM9</accession>
<dbReference type="KEGG" id="moc:BB934_19710"/>
<dbReference type="PANTHER" id="PTHR40112:SF1">
    <property type="entry name" value="H2HPP ISOMERASE"/>
    <property type="match status" value="1"/>
</dbReference>
<evidence type="ECO:0000259" key="1">
    <source>
        <dbReference type="Pfam" id="PF07883"/>
    </source>
</evidence>
<dbReference type="PANTHER" id="PTHR40112">
    <property type="entry name" value="H2HPP ISOMERASE"/>
    <property type="match status" value="1"/>
</dbReference>
<dbReference type="OrthoDB" id="9811153at2"/>
<gene>
    <name evidence="2" type="ORF">BB934_19710</name>
</gene>
<dbReference type="RefSeq" id="WP_099511182.1">
    <property type="nucleotide sequence ID" value="NZ_CP016616.1"/>
</dbReference>